<dbReference type="Proteomes" id="UP000504611">
    <property type="component" value="Unplaced"/>
</dbReference>
<feature type="disulfide bond" evidence="5">
    <location>
        <begin position="547"/>
        <end position="574"/>
    </location>
</feature>
<dbReference type="PANTHER" id="PTHR45785:SF2">
    <property type="entry name" value="COMPLEMENT FACTOR H-RELATED"/>
    <property type="match status" value="1"/>
</dbReference>
<accession>A0A6I9PWH1</accession>
<comment type="subcellular location">
    <subcellularLocation>
        <location evidence="1">Virion</location>
    </subcellularLocation>
</comment>
<keyword evidence="4 5" id="KW-1015">Disulfide bond</keyword>
<name>A0A6I9PWH1_9TELE</name>
<sequence length="642" mass="71431">MHLITQSCVLFLWMHSLTFVKGRECTLEQFLNSPQYNQNFDTSGLAATYSGGRQVRVGCNVGFSGFFKLICVEGKWDTKGTICTLKPCGHPGDSQNADFQLEKGEDFVFGSQVKYTCHKGYQMVSRTNYRRCMAEGWDGNIPVCEAQQCPIIDVDSHVQVNGDIEEATFGNVVRFSCKSSSKVLFGSAEMYCDENGEWVGESPKCKEIICTAPEIEHGEVLGQTQEYKEDQFLEFQCDHLFTSVGARSSKCTKQGVRAEWSPTPLCEPCSNVKVQHGFVVGPYNDTLYYTCEEGYKLPTKGWWAEAKCNDSVSSELKTCIENTTCGDLPVILNGKVTVALTGESAQVNCTEGYSTEVSHFSCLDGVPLKIICKPEANPCIPPDKVQNAVVMTAYQKEYLSDSEVTYKCRKSYTAKGETTIRCIDGQWGETNIMCTCSDAASPADRSKEECTSHNRLEDLQHLAAHVEGSQLPQKIESAHPLLVHSTLSLLLKMQLSLILLLLQLWGNVEVTLSQNACPNVPHIPHAHVVDKTEKAEYQGGNVIHFACETGYISGPTIKYVCTNEGWHVLRAGSCYLKPCELPDDTPNGFYQITHGEELVFGTKIKYFCNEGYQMVSKDDTRTCFLDNWTNHLPICEQPKSNN</sequence>
<protein>
    <submittedName>
        <fullName evidence="9">Complement factor H-like</fullName>
    </submittedName>
</protein>
<evidence type="ECO:0000256" key="1">
    <source>
        <dbReference type="ARBA" id="ARBA00004328"/>
    </source>
</evidence>
<evidence type="ECO:0000313" key="9">
    <source>
        <dbReference type="RefSeq" id="XP_010795289.1"/>
    </source>
</evidence>
<dbReference type="GeneID" id="104967508"/>
<dbReference type="PROSITE" id="PS50923">
    <property type="entry name" value="SUSHI"/>
    <property type="match status" value="6"/>
</dbReference>
<dbReference type="CDD" id="cd00033">
    <property type="entry name" value="CCP"/>
    <property type="match status" value="6"/>
</dbReference>
<feature type="domain" description="Sushi" evidence="7">
    <location>
        <begin position="86"/>
        <end position="146"/>
    </location>
</feature>
<evidence type="ECO:0000256" key="3">
    <source>
        <dbReference type="ARBA" id="ARBA00022729"/>
    </source>
</evidence>
<comment type="caution">
    <text evidence="5">Lacks conserved residue(s) required for the propagation of feature annotation.</text>
</comment>
<feature type="disulfide bond" evidence="5">
    <location>
        <begin position="608"/>
        <end position="635"/>
    </location>
</feature>
<dbReference type="InterPro" id="IPR000436">
    <property type="entry name" value="Sushi_SCR_CCP_dom"/>
</dbReference>
<gene>
    <name evidence="9" type="primary">LOC104967508</name>
</gene>
<keyword evidence="8" id="KW-1185">Reference proteome</keyword>
<dbReference type="OrthoDB" id="10051774at2759"/>
<evidence type="ECO:0000256" key="2">
    <source>
        <dbReference type="ARBA" id="ARBA00022659"/>
    </source>
</evidence>
<feature type="disulfide bond" evidence="5">
    <location>
        <begin position="379"/>
        <end position="422"/>
    </location>
</feature>
<feature type="domain" description="Sushi" evidence="7">
    <location>
        <begin position="515"/>
        <end position="576"/>
    </location>
</feature>
<dbReference type="RefSeq" id="XP_010795289.1">
    <property type="nucleotide sequence ID" value="XM_010796987.1"/>
</dbReference>
<dbReference type="SUPFAM" id="SSF57535">
    <property type="entry name" value="Complement control module/SCR domain"/>
    <property type="match status" value="6"/>
</dbReference>
<reference evidence="9" key="1">
    <citation type="submission" date="2025-08" db="UniProtKB">
        <authorList>
            <consortium name="RefSeq"/>
        </authorList>
    </citation>
    <scope>IDENTIFICATION</scope>
    <source>
        <tissue evidence="9">Muscle</tissue>
    </source>
</reference>
<feature type="domain" description="Sushi" evidence="7">
    <location>
        <begin position="208"/>
        <end position="268"/>
    </location>
</feature>
<organism evidence="8 9">
    <name type="scientific">Notothenia coriiceps</name>
    <name type="common">black rockcod</name>
    <dbReference type="NCBI Taxonomy" id="8208"/>
    <lineage>
        <taxon>Eukaryota</taxon>
        <taxon>Metazoa</taxon>
        <taxon>Chordata</taxon>
        <taxon>Craniata</taxon>
        <taxon>Vertebrata</taxon>
        <taxon>Euteleostomi</taxon>
        <taxon>Actinopterygii</taxon>
        <taxon>Neopterygii</taxon>
        <taxon>Teleostei</taxon>
        <taxon>Neoteleostei</taxon>
        <taxon>Acanthomorphata</taxon>
        <taxon>Eupercaria</taxon>
        <taxon>Perciformes</taxon>
        <taxon>Notothenioidei</taxon>
        <taxon>Nototheniidae</taxon>
        <taxon>Notothenia</taxon>
    </lineage>
</organism>
<evidence type="ECO:0000259" key="7">
    <source>
        <dbReference type="PROSITE" id="PS50923"/>
    </source>
</evidence>
<keyword evidence="2 5" id="KW-0768">Sushi</keyword>
<evidence type="ECO:0000256" key="4">
    <source>
        <dbReference type="ARBA" id="ARBA00023157"/>
    </source>
</evidence>
<evidence type="ECO:0000256" key="5">
    <source>
        <dbReference type="PROSITE-ProRule" id="PRU00302"/>
    </source>
</evidence>
<evidence type="ECO:0000256" key="6">
    <source>
        <dbReference type="SAM" id="SignalP"/>
    </source>
</evidence>
<feature type="disulfide bond" evidence="5">
    <location>
        <begin position="149"/>
        <end position="192"/>
    </location>
</feature>
<feature type="disulfide bond" evidence="5">
    <location>
        <begin position="117"/>
        <end position="144"/>
    </location>
</feature>
<feature type="chain" id="PRO_5026965999" evidence="6">
    <location>
        <begin position="23"/>
        <end position="642"/>
    </location>
</feature>
<dbReference type="AlphaFoldDB" id="A0A6I9PWH1"/>
<feature type="domain" description="Sushi" evidence="7">
    <location>
        <begin position="577"/>
        <end position="637"/>
    </location>
</feature>
<proteinExistence type="predicted"/>
<dbReference type="Pfam" id="PF00084">
    <property type="entry name" value="Sushi"/>
    <property type="match status" value="6"/>
</dbReference>
<keyword evidence="3 6" id="KW-0732">Signal</keyword>
<dbReference type="KEGG" id="ncc:104967508"/>
<dbReference type="InterPro" id="IPR051503">
    <property type="entry name" value="ComplSys_Reg/VirEntry_Med"/>
</dbReference>
<feature type="signal peptide" evidence="6">
    <location>
        <begin position="1"/>
        <end position="22"/>
    </location>
</feature>
<feature type="domain" description="Sushi" evidence="7">
    <location>
        <begin position="147"/>
        <end position="207"/>
    </location>
</feature>
<dbReference type="Gene3D" id="2.10.70.10">
    <property type="entry name" value="Complement Module, domain 1"/>
    <property type="match status" value="7"/>
</dbReference>
<dbReference type="SMART" id="SM00032">
    <property type="entry name" value="CCP"/>
    <property type="match status" value="9"/>
</dbReference>
<dbReference type="PANTHER" id="PTHR45785">
    <property type="entry name" value="COMPLEMENT FACTOR H-RELATED"/>
    <property type="match status" value="1"/>
</dbReference>
<feature type="domain" description="Sushi" evidence="7">
    <location>
        <begin position="377"/>
        <end position="436"/>
    </location>
</feature>
<dbReference type="InterPro" id="IPR035976">
    <property type="entry name" value="Sushi/SCR/CCP_sf"/>
</dbReference>
<evidence type="ECO:0000313" key="8">
    <source>
        <dbReference type="Proteomes" id="UP000504611"/>
    </source>
</evidence>